<gene>
    <name evidence="18" type="ORF">JI739_10250</name>
</gene>
<feature type="transmembrane region" description="Helical" evidence="16">
    <location>
        <begin position="266"/>
        <end position="290"/>
    </location>
</feature>
<evidence type="ECO:0000256" key="9">
    <source>
        <dbReference type="ARBA" id="ARBA00022840"/>
    </source>
</evidence>
<feature type="transmembrane region" description="Helical" evidence="16">
    <location>
        <begin position="69"/>
        <end position="85"/>
    </location>
</feature>
<keyword evidence="12" id="KW-0186">Copper</keyword>
<evidence type="ECO:0000256" key="14">
    <source>
        <dbReference type="ARBA" id="ARBA00023136"/>
    </source>
</evidence>
<feature type="transmembrane region" description="Helical" evidence="16">
    <location>
        <begin position="648"/>
        <end position="669"/>
    </location>
</feature>
<keyword evidence="10" id="KW-1278">Translocase</keyword>
<comment type="similarity">
    <text evidence="2">Belongs to the cation transport ATPase (P-type) (TC 3.A.3) family. Type IIA subfamily.</text>
</comment>
<comment type="catalytic activity">
    <reaction evidence="15">
        <text>Cu(+)(in) + ATP + H2O = Cu(+)(out) + ADP + phosphate + H(+)</text>
        <dbReference type="Rhea" id="RHEA:25792"/>
        <dbReference type="ChEBI" id="CHEBI:15377"/>
        <dbReference type="ChEBI" id="CHEBI:15378"/>
        <dbReference type="ChEBI" id="CHEBI:30616"/>
        <dbReference type="ChEBI" id="CHEBI:43474"/>
        <dbReference type="ChEBI" id="CHEBI:49552"/>
        <dbReference type="ChEBI" id="CHEBI:456216"/>
        <dbReference type="EC" id="7.2.2.8"/>
    </reaction>
</comment>
<keyword evidence="5 16" id="KW-0812">Transmembrane</keyword>
<dbReference type="AlphaFoldDB" id="A0A937D3H3"/>
<dbReference type="InterPro" id="IPR004014">
    <property type="entry name" value="ATPase_P-typ_cation-transptr_N"/>
</dbReference>
<name>A0A937D3H3_9BURK</name>
<evidence type="ECO:0000256" key="3">
    <source>
        <dbReference type="ARBA" id="ARBA00012517"/>
    </source>
</evidence>
<dbReference type="InterPro" id="IPR023298">
    <property type="entry name" value="ATPase_P-typ_TM_dom_sf"/>
</dbReference>
<keyword evidence="9" id="KW-0067">ATP-binding</keyword>
<dbReference type="InterPro" id="IPR006068">
    <property type="entry name" value="ATPase_P-typ_cation-transptr_C"/>
</dbReference>
<dbReference type="Pfam" id="PF00122">
    <property type="entry name" value="E1-E2_ATPase"/>
    <property type="match status" value="1"/>
</dbReference>
<feature type="domain" description="Cation-transporting P-type ATPase N-terminal" evidence="17">
    <location>
        <begin position="4"/>
        <end position="65"/>
    </location>
</feature>
<feature type="transmembrane region" description="Helical" evidence="16">
    <location>
        <begin position="816"/>
        <end position="838"/>
    </location>
</feature>
<keyword evidence="8" id="KW-0187">Copper transport</keyword>
<evidence type="ECO:0000256" key="15">
    <source>
        <dbReference type="ARBA" id="ARBA00049289"/>
    </source>
</evidence>
<dbReference type="GO" id="GO:0005391">
    <property type="term" value="F:P-type sodium:potassium-exchanging transporter activity"/>
    <property type="evidence" value="ECO:0007669"/>
    <property type="project" value="TreeGrafter"/>
</dbReference>
<dbReference type="GO" id="GO:0016887">
    <property type="term" value="F:ATP hydrolysis activity"/>
    <property type="evidence" value="ECO:0007669"/>
    <property type="project" value="InterPro"/>
</dbReference>
<feature type="transmembrane region" description="Helical" evidence="16">
    <location>
        <begin position="232"/>
        <end position="254"/>
    </location>
</feature>
<dbReference type="GO" id="GO:0006883">
    <property type="term" value="P:intracellular sodium ion homeostasis"/>
    <property type="evidence" value="ECO:0007669"/>
    <property type="project" value="TreeGrafter"/>
</dbReference>
<dbReference type="Proteomes" id="UP000613011">
    <property type="component" value="Unassembled WGS sequence"/>
</dbReference>
<dbReference type="PANTHER" id="PTHR43294">
    <property type="entry name" value="SODIUM/POTASSIUM-TRANSPORTING ATPASE SUBUNIT ALPHA"/>
    <property type="match status" value="1"/>
</dbReference>
<dbReference type="SMART" id="SM00831">
    <property type="entry name" value="Cation_ATPase_N"/>
    <property type="match status" value="1"/>
</dbReference>
<evidence type="ECO:0000313" key="19">
    <source>
        <dbReference type="Proteomes" id="UP000613011"/>
    </source>
</evidence>
<dbReference type="PRINTS" id="PR00119">
    <property type="entry name" value="CATATPASE"/>
</dbReference>
<dbReference type="InterPro" id="IPR008250">
    <property type="entry name" value="ATPase_P-typ_transduc_dom_A_sf"/>
</dbReference>
<dbReference type="PRINTS" id="PR00120">
    <property type="entry name" value="HATPASE"/>
</dbReference>
<dbReference type="NCBIfam" id="TIGR01494">
    <property type="entry name" value="ATPase_P-type"/>
    <property type="match status" value="2"/>
</dbReference>
<organism evidence="18 19">
    <name type="scientific">Ramlibacter aurantiacus</name>
    <dbReference type="NCBI Taxonomy" id="2801330"/>
    <lineage>
        <taxon>Bacteria</taxon>
        <taxon>Pseudomonadati</taxon>
        <taxon>Pseudomonadota</taxon>
        <taxon>Betaproteobacteria</taxon>
        <taxon>Burkholderiales</taxon>
        <taxon>Comamonadaceae</taxon>
        <taxon>Ramlibacter</taxon>
    </lineage>
</organism>
<dbReference type="SFLD" id="SFLDG00002">
    <property type="entry name" value="C1.7:_P-type_atpase_like"/>
    <property type="match status" value="1"/>
</dbReference>
<dbReference type="GO" id="GO:0140581">
    <property type="term" value="F:P-type monovalent copper transporter activity"/>
    <property type="evidence" value="ECO:0007669"/>
    <property type="project" value="UniProtKB-EC"/>
</dbReference>
<evidence type="ECO:0000256" key="2">
    <source>
        <dbReference type="ARBA" id="ARBA00005675"/>
    </source>
</evidence>
<feature type="transmembrane region" description="Helical" evidence="16">
    <location>
        <begin position="716"/>
        <end position="745"/>
    </location>
</feature>
<dbReference type="FunFam" id="3.40.50.1000:FF:000144">
    <property type="entry name" value="copper-transporting ATPase 1 isoform X2"/>
    <property type="match status" value="1"/>
</dbReference>
<dbReference type="GO" id="GO:1902600">
    <property type="term" value="P:proton transmembrane transport"/>
    <property type="evidence" value="ECO:0007669"/>
    <property type="project" value="TreeGrafter"/>
</dbReference>
<sequence length="852" mass="89328">MEEPAHSTHAGLSDAEADQRLHDEGGNELPQAPRRTLARIAREVAGEPMFQLLAAAALIYLLLGDVHEALVLLAFVAIIVTIALVQERRTARALEALRDLSSPRALVVRGGVRQRIAGREVVRGDVIVLAEGDRVPADAELLAANDLRIDESLLTGESVPVDKAAAIAEAATASGPDVGRPSRVFAGTLVVGGQGMARVVATGARSEIGRIGRALGTIESGPTPLHQQTRRLVRLFSVLGLGVSAVAALLHGLLRGDWLGGVLAGLTLAMSLLPQEFLLILSVFTAMGAWRMARQRVLTRRPAAIETLGAATVLCTDKTGTLTLNRMAIAELQLPSAMGAPGPSWRPAEGPLPQPFHALLEAGVLASETDPFDPMERALHALGREQLPPARLHPGWTLAHEYPLSPGLPAMTHVWQGGDAGPVVAIKGAPESVGALCRLPPDQRDAMRAAAEALAGRGHRVLGVATGTWAGGAWPPSPAGFDLRFLGLLALADPLRDGVDAAVRECRQAGIRVAMITGDHPGTARAIARQAGIDEAGPILTGRELAGLDDATLKQRVLDTSVFARVTPEFKLRIVQALRAQGEVVAMTGDGVNDAPSLKAAHIGIAMGGRGTDVAREAAAIVLLDDDFGSIVRAVRLGRRIHDNVRKAMGFVLAVHVPIAGLALLPLALGLPLVFTPLHIAFLELVIDPVCSIAFEAEREEADLMQRPPRAVGEPLLPAGFAAWSLLQGLIVLAAVGGGFLALLASGVPEAQARAAAFVALVSCNFALILSNRSFTASLWQTLRRPNSPMWLMLGVTAALLAALLAIPPLPELFRFAAPAAPVLWAAAGLGVVMLAVLESIKPLAARSMRHG</sequence>
<dbReference type="InterPro" id="IPR050510">
    <property type="entry name" value="Cation_transp_ATPase_P-type"/>
</dbReference>
<dbReference type="PANTHER" id="PTHR43294:SF20">
    <property type="entry name" value="P-TYPE ATPASE"/>
    <property type="match status" value="1"/>
</dbReference>
<keyword evidence="4" id="KW-0813">Transport</keyword>
<dbReference type="PROSITE" id="PS00154">
    <property type="entry name" value="ATPASE_E1_E2"/>
    <property type="match status" value="1"/>
</dbReference>
<dbReference type="GO" id="GO:0036376">
    <property type="term" value="P:sodium ion export across plasma membrane"/>
    <property type="evidence" value="ECO:0007669"/>
    <property type="project" value="TreeGrafter"/>
</dbReference>
<dbReference type="GO" id="GO:0046872">
    <property type="term" value="F:metal ion binding"/>
    <property type="evidence" value="ECO:0007669"/>
    <property type="project" value="UniProtKB-KW"/>
</dbReference>
<comment type="subcellular location">
    <subcellularLocation>
        <location evidence="1">Endomembrane system</location>
        <topology evidence="1">Multi-pass membrane protein</topology>
    </subcellularLocation>
</comment>
<dbReference type="InterPro" id="IPR044492">
    <property type="entry name" value="P_typ_ATPase_HD_dom"/>
</dbReference>
<dbReference type="EMBL" id="JAEQNA010000003">
    <property type="protein sequence ID" value="MBL0420725.1"/>
    <property type="molecule type" value="Genomic_DNA"/>
</dbReference>
<protein>
    <recommendedName>
        <fullName evidence="3">P-type Cu(+) transporter</fullName>
        <ecNumber evidence="3">7.2.2.8</ecNumber>
    </recommendedName>
</protein>
<dbReference type="Gene3D" id="1.20.1110.10">
    <property type="entry name" value="Calcium-transporting ATPase, transmembrane domain"/>
    <property type="match status" value="2"/>
</dbReference>
<dbReference type="SFLD" id="SFLDF00027">
    <property type="entry name" value="p-type_atpase"/>
    <property type="match status" value="1"/>
</dbReference>
<feature type="transmembrane region" description="Helical" evidence="16">
    <location>
        <begin position="751"/>
        <end position="770"/>
    </location>
</feature>
<dbReference type="GO" id="GO:0012505">
    <property type="term" value="C:endomembrane system"/>
    <property type="evidence" value="ECO:0007669"/>
    <property type="project" value="UniProtKB-SubCell"/>
</dbReference>
<feature type="transmembrane region" description="Helical" evidence="16">
    <location>
        <begin position="791"/>
        <end position="810"/>
    </location>
</feature>
<dbReference type="InterPro" id="IPR001757">
    <property type="entry name" value="P_typ_ATPase"/>
</dbReference>
<dbReference type="InterPro" id="IPR018303">
    <property type="entry name" value="ATPase_P-typ_P_site"/>
</dbReference>
<keyword evidence="19" id="KW-1185">Reference proteome</keyword>
<proteinExistence type="inferred from homology"/>
<evidence type="ECO:0000256" key="6">
    <source>
        <dbReference type="ARBA" id="ARBA00022723"/>
    </source>
</evidence>
<evidence type="ECO:0000256" key="16">
    <source>
        <dbReference type="SAM" id="Phobius"/>
    </source>
</evidence>
<dbReference type="SUPFAM" id="SSF81660">
    <property type="entry name" value="Metal cation-transporting ATPase, ATP-binding domain N"/>
    <property type="match status" value="1"/>
</dbReference>
<dbReference type="Pfam" id="PF00689">
    <property type="entry name" value="Cation_ATPase_C"/>
    <property type="match status" value="1"/>
</dbReference>
<comment type="caution">
    <text evidence="18">The sequence shown here is derived from an EMBL/GenBank/DDBJ whole genome shotgun (WGS) entry which is preliminary data.</text>
</comment>
<evidence type="ECO:0000256" key="8">
    <source>
        <dbReference type="ARBA" id="ARBA00022796"/>
    </source>
</evidence>
<evidence type="ECO:0000256" key="12">
    <source>
        <dbReference type="ARBA" id="ARBA00023008"/>
    </source>
</evidence>
<dbReference type="SUPFAM" id="SSF81653">
    <property type="entry name" value="Calcium ATPase, transduction domain A"/>
    <property type="match status" value="1"/>
</dbReference>
<evidence type="ECO:0000256" key="5">
    <source>
        <dbReference type="ARBA" id="ARBA00022692"/>
    </source>
</evidence>
<evidence type="ECO:0000256" key="4">
    <source>
        <dbReference type="ARBA" id="ARBA00022448"/>
    </source>
</evidence>
<dbReference type="Pfam" id="PF00690">
    <property type="entry name" value="Cation_ATPase_N"/>
    <property type="match status" value="1"/>
</dbReference>
<evidence type="ECO:0000256" key="10">
    <source>
        <dbReference type="ARBA" id="ARBA00022967"/>
    </source>
</evidence>
<keyword evidence="14 16" id="KW-0472">Membrane</keyword>
<evidence type="ECO:0000313" key="18">
    <source>
        <dbReference type="EMBL" id="MBL0420725.1"/>
    </source>
</evidence>
<keyword evidence="6" id="KW-0479">Metal-binding</keyword>
<evidence type="ECO:0000259" key="17">
    <source>
        <dbReference type="SMART" id="SM00831"/>
    </source>
</evidence>
<dbReference type="InterPro" id="IPR023299">
    <property type="entry name" value="ATPase_P-typ_cyto_dom_N"/>
</dbReference>
<evidence type="ECO:0000256" key="13">
    <source>
        <dbReference type="ARBA" id="ARBA00023065"/>
    </source>
</evidence>
<evidence type="ECO:0000256" key="1">
    <source>
        <dbReference type="ARBA" id="ARBA00004127"/>
    </source>
</evidence>
<keyword evidence="7" id="KW-0547">Nucleotide-binding</keyword>
<dbReference type="GO" id="GO:1990573">
    <property type="term" value="P:potassium ion import across plasma membrane"/>
    <property type="evidence" value="ECO:0007669"/>
    <property type="project" value="TreeGrafter"/>
</dbReference>
<dbReference type="Gene3D" id="2.70.150.10">
    <property type="entry name" value="Calcium-transporting ATPase, cytoplasmic transduction domain A"/>
    <property type="match status" value="1"/>
</dbReference>
<dbReference type="InterPro" id="IPR023214">
    <property type="entry name" value="HAD_sf"/>
</dbReference>
<reference evidence="18" key="1">
    <citation type="submission" date="2021-01" db="EMBL/GenBank/DDBJ databases">
        <title>Ramlibacter sp. strain AW1 16S ribosomal RNA gene Genome sequencing and assembly.</title>
        <authorList>
            <person name="Kang M."/>
        </authorList>
    </citation>
    <scope>NUCLEOTIDE SEQUENCE</scope>
    <source>
        <strain evidence="18">AW1</strain>
    </source>
</reference>
<dbReference type="Gene3D" id="3.40.50.1000">
    <property type="entry name" value="HAD superfamily/HAD-like"/>
    <property type="match status" value="2"/>
</dbReference>
<evidence type="ECO:0000256" key="7">
    <source>
        <dbReference type="ARBA" id="ARBA00022741"/>
    </source>
</evidence>
<keyword evidence="13" id="KW-0406">Ion transport</keyword>
<dbReference type="EC" id="7.2.2.8" evidence="3"/>
<accession>A0A937D3H3</accession>
<dbReference type="GO" id="GO:0005524">
    <property type="term" value="F:ATP binding"/>
    <property type="evidence" value="ECO:0007669"/>
    <property type="project" value="UniProtKB-KW"/>
</dbReference>
<feature type="transmembrane region" description="Helical" evidence="16">
    <location>
        <begin position="44"/>
        <end position="63"/>
    </location>
</feature>
<dbReference type="InterPro" id="IPR059000">
    <property type="entry name" value="ATPase_P-type_domA"/>
</dbReference>
<dbReference type="Pfam" id="PF00702">
    <property type="entry name" value="Hydrolase"/>
    <property type="match status" value="1"/>
</dbReference>
<dbReference type="GO" id="GO:0030007">
    <property type="term" value="P:intracellular potassium ion homeostasis"/>
    <property type="evidence" value="ECO:0007669"/>
    <property type="project" value="TreeGrafter"/>
</dbReference>
<dbReference type="SUPFAM" id="SSF81665">
    <property type="entry name" value="Calcium ATPase, transmembrane domain M"/>
    <property type="match status" value="1"/>
</dbReference>
<keyword evidence="11 16" id="KW-1133">Transmembrane helix</keyword>
<dbReference type="SUPFAM" id="SSF56784">
    <property type="entry name" value="HAD-like"/>
    <property type="match status" value="1"/>
</dbReference>
<dbReference type="GO" id="GO:0005886">
    <property type="term" value="C:plasma membrane"/>
    <property type="evidence" value="ECO:0007669"/>
    <property type="project" value="TreeGrafter"/>
</dbReference>
<dbReference type="InterPro" id="IPR036412">
    <property type="entry name" value="HAD-like_sf"/>
</dbReference>
<evidence type="ECO:0000256" key="11">
    <source>
        <dbReference type="ARBA" id="ARBA00022989"/>
    </source>
</evidence>
<dbReference type="Gene3D" id="3.40.1110.10">
    <property type="entry name" value="Calcium-transporting ATPase, cytoplasmic domain N"/>
    <property type="match status" value="2"/>
</dbReference>
<dbReference type="SFLD" id="SFLDS00003">
    <property type="entry name" value="Haloacid_Dehalogenase"/>
    <property type="match status" value="1"/>
</dbReference>